<accession>A0AAV7HA60</accession>
<comment type="caution">
    <text evidence="1">The sequence shown here is derived from an EMBL/GenBank/DDBJ whole genome shotgun (WGS) entry which is preliminary data.</text>
</comment>
<reference evidence="1 2" key="1">
    <citation type="journal article" date="2021" name="Hortic Res">
        <title>Chromosome-scale assembly of the Dendrobium chrysotoxum genome enhances the understanding of orchid evolution.</title>
        <authorList>
            <person name="Zhang Y."/>
            <person name="Zhang G.Q."/>
            <person name="Zhang D."/>
            <person name="Liu X.D."/>
            <person name="Xu X.Y."/>
            <person name="Sun W.H."/>
            <person name="Yu X."/>
            <person name="Zhu X."/>
            <person name="Wang Z.W."/>
            <person name="Zhao X."/>
            <person name="Zhong W.Y."/>
            <person name="Chen H."/>
            <person name="Yin W.L."/>
            <person name="Huang T."/>
            <person name="Niu S.C."/>
            <person name="Liu Z.J."/>
        </authorList>
    </citation>
    <scope>NUCLEOTIDE SEQUENCE [LARGE SCALE GENOMIC DNA]</scope>
    <source>
        <strain evidence="1">Lindl</strain>
    </source>
</reference>
<dbReference type="EMBL" id="JAGFBR010000006">
    <property type="protein sequence ID" value="KAH0465471.1"/>
    <property type="molecule type" value="Genomic_DNA"/>
</dbReference>
<keyword evidence="2" id="KW-1185">Reference proteome</keyword>
<sequence length="167" mass="18005">MESRIQCSTVIATSPPTTEALELPLTIFDGFACRMHIAIIFAFSAPAPSNYELIKSLSRTLLLHFPRLTAGLGGDPHNPFLFFGGSEGGALLVEAIVDFNLDDYMLLQPSPELARLHPNTTSASISFMFSSIGFDVAASLSASPLIIEFVPGLGFKVNPAKWFSKVI</sequence>
<dbReference type="Proteomes" id="UP000775213">
    <property type="component" value="Unassembled WGS sequence"/>
</dbReference>
<organism evidence="1 2">
    <name type="scientific">Dendrobium chrysotoxum</name>
    <name type="common">Orchid</name>
    <dbReference type="NCBI Taxonomy" id="161865"/>
    <lineage>
        <taxon>Eukaryota</taxon>
        <taxon>Viridiplantae</taxon>
        <taxon>Streptophyta</taxon>
        <taxon>Embryophyta</taxon>
        <taxon>Tracheophyta</taxon>
        <taxon>Spermatophyta</taxon>
        <taxon>Magnoliopsida</taxon>
        <taxon>Liliopsida</taxon>
        <taxon>Asparagales</taxon>
        <taxon>Orchidaceae</taxon>
        <taxon>Epidendroideae</taxon>
        <taxon>Malaxideae</taxon>
        <taxon>Dendrobiinae</taxon>
        <taxon>Dendrobium</taxon>
    </lineage>
</organism>
<dbReference type="Gene3D" id="3.30.559.10">
    <property type="entry name" value="Chloramphenicol acetyltransferase-like domain"/>
    <property type="match status" value="1"/>
</dbReference>
<protein>
    <submittedName>
        <fullName evidence="1">Uncharacterized protein</fullName>
    </submittedName>
</protein>
<dbReference type="Pfam" id="PF02458">
    <property type="entry name" value="Transferase"/>
    <property type="match status" value="1"/>
</dbReference>
<evidence type="ECO:0000313" key="2">
    <source>
        <dbReference type="Proteomes" id="UP000775213"/>
    </source>
</evidence>
<evidence type="ECO:0000313" key="1">
    <source>
        <dbReference type="EMBL" id="KAH0465471.1"/>
    </source>
</evidence>
<dbReference type="InterPro" id="IPR023213">
    <property type="entry name" value="CAT-like_dom_sf"/>
</dbReference>
<name>A0AAV7HA60_DENCH</name>
<gene>
    <name evidence="1" type="ORF">IEQ34_005574</name>
</gene>
<dbReference type="AlphaFoldDB" id="A0AAV7HA60"/>
<proteinExistence type="predicted"/>